<dbReference type="EMBL" id="JALBCA010000078">
    <property type="protein sequence ID" value="KAI2384144.1"/>
    <property type="molecule type" value="Genomic_DNA"/>
</dbReference>
<organism evidence="1">
    <name type="scientific">Ophidiomyces ophidiicola</name>
    <dbReference type="NCBI Taxonomy" id="1387563"/>
    <lineage>
        <taxon>Eukaryota</taxon>
        <taxon>Fungi</taxon>
        <taxon>Dikarya</taxon>
        <taxon>Ascomycota</taxon>
        <taxon>Pezizomycotina</taxon>
        <taxon>Eurotiomycetes</taxon>
        <taxon>Eurotiomycetidae</taxon>
        <taxon>Onygenales</taxon>
        <taxon>Onygenaceae</taxon>
        <taxon>Ophidiomyces</taxon>
    </lineage>
</organism>
<reference evidence="1" key="1">
    <citation type="journal article" date="2022" name="bioRxiv">
        <title>Population genetic analysis of Ophidiomyces ophidiicola, the causative agent of snake fungal disease, indicates recent introductions to the USA.</title>
        <authorList>
            <person name="Ladner J.T."/>
            <person name="Palmer J.M."/>
            <person name="Ettinger C.L."/>
            <person name="Stajich J.E."/>
            <person name="Farrell T.M."/>
            <person name="Glorioso B.M."/>
            <person name="Lawson B."/>
            <person name="Price S.J."/>
            <person name="Stengle A.G."/>
            <person name="Grear D.A."/>
            <person name="Lorch J.M."/>
        </authorList>
    </citation>
    <scope>NUCLEOTIDE SEQUENCE</scope>
    <source>
        <strain evidence="1">NWHC 24266-5</strain>
    </source>
</reference>
<sequence>MDPSLYITSSNVNAEYTDPSNLFPSIQPLLLQARQLRNLHWKSPTRPLRSIGCLQIDFVPAQSAEEQKRLSDSSGGAFPHRRHQIPGLCRTPYLKLYLLRCDDNETYKTASRKLLREWVKSLGSSSGGGSQDNHNAFEWLIIHVVDANTSTSEAPEKAGPMAKWPGRGSTSVFEKIKADFNGSSKSAVDRVVQLKIPKHDGNQQPLDVQTQLEDLVTKLKSSILTSFDLRVAQYEDDIREKDSQRGLPGWNFCTFFILKEGLALGFENVGLYEDALIGYDELSVGLEAALREQSSNVGDQHGMLLAYSDEMKSRVKTAISSINMAPTGAVAENSEMLETLKQSTKDAFSNPIQLDSKYFPFDTHKKPYRDMIVANNISAFDFRAYIFSRQMQLLLAAAQSHFSGDTLPRQGAPSQEYNLRLVGELCDRASEFISLASRILRNDVQNGVLKLDTSNDEIIAKVLNNLVYSWSYAAVSQVLLRTTVESLGIPRVSIKTNKDLLHASIVSSYSMRSGVPQRSSSLAASPTISSGFEFHSPSLAKLPTKGSLKILQTDVQKTGAAELASARGDLYFFARRILENIGRERGWGQQWNNIALLFNGNDPSTFTDISLDDQSTLAKDRIASPASLPILSGIDTPVLKLAIQSSDDFVSCYESLTDEIFRHYVAANRMKSAEAALADMAILKYRQGDYETAASYFQQLADFYNAGDWELLEGTMLELYGRCLEKLDRKEEFVHTYLKLLGKYARAIQASTSLRGKGVLGLGMDSLVPAYIRQLFDASHSLSKQFIVPLQDFFTIPTIDPRILHFEDKDGFQLQLCLRFLLAETITVESATVRLVTTVDNQTSELVLKSGPIVFNGLKTTVLLESLTTVQGKYFVDRIDLYIKNIVFSYNPNGGNTSPTTYKKLLAEEATDEDPRPAVICYQRAGGFDAKISHSCLIDLSGRRSIEVEFNSGSNAITHGVIRLKPATAGLRLLIAEAEVVNGSIELGENDNPGQIHFCKLGPSSSAVLSIPYTVEGSKASLIIRLEVEYETEKGDFLFLTSKSVLTTLPVSVNVQDVFKDTVLFSRFTISPAMMIPLRVFDCQMSEGQAFDIESGMEAGEIFDIFPKQPASLVYKIVPKESTVSTSKPGSRSLRLSIDFTCVNEECLTVLERQFSQDLDDSPFSQLRCLLLPHLLESFSLQWTAEILEQAGLLREIDVLPYERIQWPSITRTLGNDLERQVVLWLKAWHKRYQTLVLQDKPAAKAIRQIIIPVDIPEIQVVYTAKLVLHNIPVGQSHAAVGEAIHAELQLRHTRRWCPEERREAQSSLEFMYEIIANPDIWLVGGRRRGNFSADDGEMKVFPMILLPQRPGHLLLPHVEVKSFIAQESQLEPHAGAQRRVVPCEVDYRNHSTTILVTPNLRKITIGLDAAGTSGNNGAWVMESEKRVIPAD</sequence>
<protein>
    <submittedName>
        <fullName evidence="1">Uncharacterized protein</fullName>
    </submittedName>
</protein>
<comment type="caution">
    <text evidence="1">The sequence shown here is derived from an EMBL/GenBank/DDBJ whole genome shotgun (WGS) entry which is preliminary data.</text>
</comment>
<evidence type="ECO:0000313" key="1">
    <source>
        <dbReference type="EMBL" id="KAI2384144.1"/>
    </source>
</evidence>
<accession>A0ACB8USC7</accession>
<proteinExistence type="predicted"/>
<gene>
    <name evidence="1" type="ORF">LOY88_004835</name>
</gene>
<name>A0ACB8USC7_9EURO</name>